<reference evidence="1 2" key="1">
    <citation type="submission" date="2015-04" db="EMBL/GenBank/DDBJ databases">
        <title>Comparative genomics of rhizobia nodulating Arachis hypogaea in China.</title>
        <authorList>
            <person name="Li Y."/>
        </authorList>
    </citation>
    <scope>NUCLEOTIDE SEQUENCE [LARGE SCALE GENOMIC DNA]</scope>
    <source>
        <strain evidence="1 2">CCBAU 51757</strain>
    </source>
</reference>
<dbReference type="Proteomes" id="UP000289546">
    <property type="component" value="Unassembled WGS sequence"/>
</dbReference>
<dbReference type="EMBL" id="LBJQ01000005">
    <property type="protein sequence ID" value="RXH38360.1"/>
    <property type="molecule type" value="Genomic_DNA"/>
</dbReference>
<protein>
    <submittedName>
        <fullName evidence="1">Uncharacterized protein</fullName>
    </submittedName>
</protein>
<dbReference type="AlphaFoldDB" id="A0A4Q0SIH9"/>
<accession>A0A4Q0SIH9</accession>
<proteinExistence type="predicted"/>
<name>A0A4Q0SIH9_9BRAD</name>
<sequence>MIVTEVNIGKWYDPISERWIVPRQAHTIAGYGQSGGEKVPEGRQKGEVQRIWQLLVDCCARG</sequence>
<evidence type="ECO:0000313" key="2">
    <source>
        <dbReference type="Proteomes" id="UP000289546"/>
    </source>
</evidence>
<keyword evidence="2" id="KW-1185">Reference proteome</keyword>
<comment type="caution">
    <text evidence="1">The sequence shown here is derived from an EMBL/GenBank/DDBJ whole genome shotgun (WGS) entry which is preliminary data.</text>
</comment>
<evidence type="ECO:0000313" key="1">
    <source>
        <dbReference type="EMBL" id="RXH38360.1"/>
    </source>
</evidence>
<organism evidence="1 2">
    <name type="scientific">Bradyrhizobium nanningense</name>
    <dbReference type="NCBI Taxonomy" id="1325118"/>
    <lineage>
        <taxon>Bacteria</taxon>
        <taxon>Pseudomonadati</taxon>
        <taxon>Pseudomonadota</taxon>
        <taxon>Alphaproteobacteria</taxon>
        <taxon>Hyphomicrobiales</taxon>
        <taxon>Nitrobacteraceae</taxon>
        <taxon>Bradyrhizobium</taxon>
    </lineage>
</organism>
<gene>
    <name evidence="1" type="ORF">XH99_00935</name>
</gene>